<dbReference type="EMBL" id="LRHK01000005">
    <property type="protein sequence ID" value="KWX16816.1"/>
    <property type="molecule type" value="Genomic_DNA"/>
</dbReference>
<dbReference type="AlphaFoldDB" id="A0A132P3D1"/>
<name>A0A132P3D1_ENTFC</name>
<comment type="caution">
    <text evidence="2">The sequence shown here is derived from an EMBL/GenBank/DDBJ whole genome shotgun (WGS) entry which is preliminary data.</text>
</comment>
<sequence length="275" mass="32172">MKPEILVVVVLYQQLFSQSPAYGPLSKALSEKQIQLIIYDNSPQRQQNELFEKENIVYHHDPQNPGLAVAYNFALSQADEGTRCLVTLDQDTRLVDDYFELLRKVTFTDECVAAVPMIFSGSRQVSPLYSDHYINRTAQAVEVEGPTAERIMAINSGVAWSVKFLKKIGGFNPAFSLDFLDHWLFWKVDQLEKTVEILPVRMEHDLSVLDYEKVSSNRYRSILQAENRFYHEYDQRHLSSHRRQLLLRTAKQFLTVKNRHIWRMTLRSYVKNWKV</sequence>
<evidence type="ECO:0000313" key="2">
    <source>
        <dbReference type="EMBL" id="KWX16816.1"/>
    </source>
</evidence>
<proteinExistence type="predicted"/>
<dbReference type="GO" id="GO:0016740">
    <property type="term" value="F:transferase activity"/>
    <property type="evidence" value="ECO:0007669"/>
    <property type="project" value="UniProtKB-KW"/>
</dbReference>
<dbReference type="RefSeq" id="WP_002297961.1">
    <property type="nucleotide sequence ID" value="NZ_CAKMRV020000155.1"/>
</dbReference>
<feature type="domain" description="Glycosyltransferase 2-like" evidence="1">
    <location>
        <begin position="33"/>
        <end position="121"/>
    </location>
</feature>
<dbReference type="Pfam" id="PF00535">
    <property type="entry name" value="Glycos_transf_2"/>
    <property type="match status" value="1"/>
</dbReference>
<dbReference type="SUPFAM" id="SSF53448">
    <property type="entry name" value="Nucleotide-diphospho-sugar transferases"/>
    <property type="match status" value="1"/>
</dbReference>
<dbReference type="Gene3D" id="3.90.550.10">
    <property type="entry name" value="Spore Coat Polysaccharide Biosynthesis Protein SpsA, Chain A"/>
    <property type="match status" value="1"/>
</dbReference>
<dbReference type="InterPro" id="IPR029044">
    <property type="entry name" value="Nucleotide-diphossugar_trans"/>
</dbReference>
<keyword evidence="2" id="KW-0808">Transferase</keyword>
<accession>A0A132P3D1</accession>
<gene>
    <name evidence="2" type="ORF">AWT83_15085</name>
</gene>
<organism evidence="2 3">
    <name type="scientific">Enterococcus faecium</name>
    <name type="common">Streptococcus faecium</name>
    <dbReference type="NCBI Taxonomy" id="1352"/>
    <lineage>
        <taxon>Bacteria</taxon>
        <taxon>Bacillati</taxon>
        <taxon>Bacillota</taxon>
        <taxon>Bacilli</taxon>
        <taxon>Lactobacillales</taxon>
        <taxon>Enterococcaceae</taxon>
        <taxon>Enterococcus</taxon>
    </lineage>
</organism>
<reference evidence="2 3" key="1">
    <citation type="submission" date="2016-01" db="EMBL/GenBank/DDBJ databases">
        <title>Molecular Mechanisms for transfer of large genomic segments between Enterococcus faecium strains.</title>
        <authorList>
            <person name="Garcia-Solache M.A."/>
            <person name="Lebreton F."/>
            <person name="Mclaughlin R.E."/>
            <person name="Whiteaker J.D."/>
            <person name="Gilmore M.S."/>
            <person name="Rice L.B."/>
        </authorList>
    </citation>
    <scope>NUCLEOTIDE SEQUENCE [LARGE SCALE GENOMIC DNA]</scope>
    <source>
        <strain evidence="2 3">D344RRF x C68</strain>
    </source>
</reference>
<evidence type="ECO:0000313" key="3">
    <source>
        <dbReference type="Proteomes" id="UP000070452"/>
    </source>
</evidence>
<dbReference type="InterPro" id="IPR001173">
    <property type="entry name" value="Glyco_trans_2-like"/>
</dbReference>
<evidence type="ECO:0000259" key="1">
    <source>
        <dbReference type="Pfam" id="PF00535"/>
    </source>
</evidence>
<dbReference type="Proteomes" id="UP000070452">
    <property type="component" value="Unassembled WGS sequence"/>
</dbReference>
<protein>
    <submittedName>
        <fullName evidence="2">Glycosyl transferase family 2</fullName>
    </submittedName>
</protein>